<keyword evidence="8" id="KW-1185">Reference proteome</keyword>
<proteinExistence type="inferred from homology"/>
<reference evidence="7 8" key="1">
    <citation type="submission" date="2024-01" db="EMBL/GenBank/DDBJ databases">
        <title>Genome assemblies of Stephania.</title>
        <authorList>
            <person name="Yang L."/>
        </authorList>
    </citation>
    <scope>NUCLEOTIDE SEQUENCE [LARGE SCALE GENOMIC DNA]</scope>
    <source>
        <strain evidence="7">QJT</strain>
        <tissue evidence="7">Leaf</tissue>
    </source>
</reference>
<dbReference type="EMBL" id="JBBNAE010000002">
    <property type="protein sequence ID" value="KAK9144471.1"/>
    <property type="molecule type" value="Genomic_DNA"/>
</dbReference>
<evidence type="ECO:0000256" key="1">
    <source>
        <dbReference type="ARBA" id="ARBA00001709"/>
    </source>
</evidence>
<dbReference type="AlphaFoldDB" id="A0AAP0K2F6"/>
<comment type="similarity">
    <text evidence="4">Belongs to the enoyl-CoA hydratase/isomerase family.</text>
</comment>
<evidence type="ECO:0000313" key="8">
    <source>
        <dbReference type="Proteomes" id="UP001417504"/>
    </source>
</evidence>
<dbReference type="EC" id="3.1.2.4" evidence="2 4"/>
<organism evidence="7 8">
    <name type="scientific">Stephania japonica</name>
    <dbReference type="NCBI Taxonomy" id="461633"/>
    <lineage>
        <taxon>Eukaryota</taxon>
        <taxon>Viridiplantae</taxon>
        <taxon>Streptophyta</taxon>
        <taxon>Embryophyta</taxon>
        <taxon>Tracheophyta</taxon>
        <taxon>Spermatophyta</taxon>
        <taxon>Magnoliopsida</taxon>
        <taxon>Ranunculales</taxon>
        <taxon>Menispermaceae</taxon>
        <taxon>Menispermoideae</taxon>
        <taxon>Cissampelideae</taxon>
        <taxon>Stephania</taxon>
    </lineage>
</organism>
<name>A0AAP0K2F6_9MAGN</name>
<dbReference type="GO" id="GO:0006574">
    <property type="term" value="P:L-valine catabolic process"/>
    <property type="evidence" value="ECO:0007669"/>
    <property type="project" value="UniProtKB-UniRule"/>
</dbReference>
<dbReference type="Pfam" id="PF16113">
    <property type="entry name" value="ECH_2"/>
    <property type="match status" value="1"/>
</dbReference>
<evidence type="ECO:0000259" key="6">
    <source>
        <dbReference type="Pfam" id="PF16113"/>
    </source>
</evidence>
<comment type="function">
    <text evidence="4">Hydrolyzes 3-hydroxyisobutyryl-CoA (HIBYL-CoA), a saline catabolite. Has high activity toward isobutyryl-CoA. Could be an isobutyryl-CoA dehydrogenase that functions in valine catabolism.</text>
</comment>
<keyword evidence="5" id="KW-0812">Transmembrane</keyword>
<dbReference type="InterPro" id="IPR032259">
    <property type="entry name" value="HIBYL-CoA-H"/>
</dbReference>
<evidence type="ECO:0000256" key="5">
    <source>
        <dbReference type="SAM" id="Phobius"/>
    </source>
</evidence>
<dbReference type="InterPro" id="IPR045004">
    <property type="entry name" value="ECH_dom"/>
</dbReference>
<feature type="domain" description="Enoyl-CoA hydratase/isomerase" evidence="6">
    <location>
        <begin position="8"/>
        <end position="85"/>
    </location>
</feature>
<evidence type="ECO:0000256" key="4">
    <source>
        <dbReference type="RuleBase" id="RU369070"/>
    </source>
</evidence>
<dbReference type="PANTHER" id="PTHR43176:SF3">
    <property type="entry name" value="3-HYDROXYISOBUTYRYL-COA HYDROLASE, MITOCHONDRIAL"/>
    <property type="match status" value="1"/>
</dbReference>
<sequence>MLNRVFPGEYLGLTGARINGAEMLACGLATHFVPSTCLASLERELCKTNSVNPAVTSAILDVFAEQWQPSKLELVTDEIVDLFFTIIEEEDWAELQLPSKSSPAAKLAQPNSEISLLGYFIHYYLVVLNFSMLAKKRRCSK</sequence>
<comment type="caution">
    <text evidence="7">The sequence shown here is derived from an EMBL/GenBank/DDBJ whole genome shotgun (WGS) entry which is preliminary data.</text>
</comment>
<evidence type="ECO:0000256" key="3">
    <source>
        <dbReference type="ARBA" id="ARBA00022801"/>
    </source>
</evidence>
<evidence type="ECO:0000256" key="2">
    <source>
        <dbReference type="ARBA" id="ARBA00011915"/>
    </source>
</evidence>
<keyword evidence="3 4" id="KW-0378">Hydrolase</keyword>
<keyword evidence="5" id="KW-0472">Membrane</keyword>
<feature type="transmembrane region" description="Helical" evidence="5">
    <location>
        <begin position="116"/>
        <end position="134"/>
    </location>
</feature>
<gene>
    <name evidence="7" type="ORF">Sjap_004374</name>
</gene>
<accession>A0AAP0K2F6</accession>
<dbReference type="GO" id="GO:0003860">
    <property type="term" value="F:3-hydroxyisobutyryl-CoA hydrolase activity"/>
    <property type="evidence" value="ECO:0007669"/>
    <property type="project" value="UniProtKB-UniRule"/>
</dbReference>
<dbReference type="PANTHER" id="PTHR43176">
    <property type="entry name" value="3-HYDROXYISOBUTYRYL-COA HYDROLASE-RELATED"/>
    <property type="match status" value="1"/>
</dbReference>
<comment type="pathway">
    <text evidence="4">Amino-acid degradation; L-valine degradation.</text>
</comment>
<comment type="catalytic activity">
    <reaction evidence="1 4">
        <text>3-hydroxy-2-methylpropanoyl-CoA + H2O = 3-hydroxy-2-methylpropanoate + CoA + H(+)</text>
        <dbReference type="Rhea" id="RHEA:20888"/>
        <dbReference type="ChEBI" id="CHEBI:11805"/>
        <dbReference type="ChEBI" id="CHEBI:15377"/>
        <dbReference type="ChEBI" id="CHEBI:15378"/>
        <dbReference type="ChEBI" id="CHEBI:57287"/>
        <dbReference type="ChEBI" id="CHEBI:57340"/>
        <dbReference type="EC" id="3.1.2.4"/>
    </reaction>
</comment>
<dbReference type="InterPro" id="IPR029045">
    <property type="entry name" value="ClpP/crotonase-like_dom_sf"/>
</dbReference>
<dbReference type="Gene3D" id="3.90.226.10">
    <property type="entry name" value="2-enoyl-CoA Hydratase, Chain A, domain 1"/>
    <property type="match status" value="1"/>
</dbReference>
<dbReference type="Proteomes" id="UP001417504">
    <property type="component" value="Unassembled WGS sequence"/>
</dbReference>
<keyword evidence="5" id="KW-1133">Transmembrane helix</keyword>
<dbReference type="SUPFAM" id="SSF52096">
    <property type="entry name" value="ClpP/crotonase"/>
    <property type="match status" value="1"/>
</dbReference>
<evidence type="ECO:0000313" key="7">
    <source>
        <dbReference type="EMBL" id="KAK9144471.1"/>
    </source>
</evidence>
<protein>
    <recommendedName>
        <fullName evidence="2 4">3-hydroxyisobutyryl-CoA hydrolase</fullName>
        <shortName evidence="4">HIB-CoA hydrolase</shortName>
        <shortName evidence="4">HIBYL-CoA-H</shortName>
        <ecNumber evidence="2 4">3.1.2.4</ecNumber>
    </recommendedName>
    <alternativeName>
        <fullName evidence="4">3-hydroxyisobutyryl-coenzyme A hydrolase</fullName>
    </alternativeName>
</protein>